<keyword evidence="3 7" id="KW-0378">Hydrolase</keyword>
<keyword evidence="2" id="KW-0479">Metal-binding</keyword>
<accession>A0A1U7M7N2</accession>
<protein>
    <submittedName>
        <fullName evidence="7">Ribonuclease G</fullName>
        <ecNumber evidence="7">3.1.26.-</ecNumber>
    </submittedName>
</protein>
<dbReference type="InterPro" id="IPR004659">
    <property type="entry name" value="RNase_E/G"/>
</dbReference>
<evidence type="ECO:0000256" key="2">
    <source>
        <dbReference type="ARBA" id="ARBA00022723"/>
    </source>
</evidence>
<evidence type="ECO:0000256" key="3">
    <source>
        <dbReference type="ARBA" id="ARBA00022801"/>
    </source>
</evidence>
<sequence length="408" mass="46442">MNHIFIDSDEEKNYIAIVEDEILVEYFVEEKTQKKTLGNIYRGRVENVLRGMQAAFVNIGEGKNAYLYLTDALNHEEKFSDKKHSIEDILKIGDEVIVQVIKEPLGNKGSKISTNLTFTGRYIVLTPSQKGINISKKIKNSEEIERLKQIGKSFEKDDVGVIFRTVSNGINEETILEEYSTLLSSYKKVEGQRNFLPTPKLIYRETDLIQKIVIDNFNEKDYKITVSSKEVYEKLLELEESLNVPIKEKVTLDLDFDFKYDNTIQKGLKIALSRNVKLKSGGTIVIDSTEALTAIDVNTHKYVGALSLDDTILKTNLEAAEEIAKQLRLRNIGGIIILDFIDMKSSKDIDRLMNTLEGCFSKDKNKPYIVDITKLGLIEVTRKKERPTLESEILSKCPTCEGRGRIKK</sequence>
<comment type="cofactor">
    <cofactor evidence="1">
        <name>Mg(2+)</name>
        <dbReference type="ChEBI" id="CHEBI:18420"/>
    </cofactor>
</comment>
<dbReference type="GO" id="GO:0005737">
    <property type="term" value="C:cytoplasm"/>
    <property type="evidence" value="ECO:0007669"/>
    <property type="project" value="TreeGrafter"/>
</dbReference>
<dbReference type="GO" id="GO:0016787">
    <property type="term" value="F:hydrolase activity"/>
    <property type="evidence" value="ECO:0007669"/>
    <property type="project" value="UniProtKB-KW"/>
</dbReference>
<keyword evidence="4" id="KW-0460">Magnesium</keyword>
<dbReference type="Gene3D" id="2.40.50.140">
    <property type="entry name" value="Nucleic acid-binding proteins"/>
    <property type="match status" value="1"/>
</dbReference>
<dbReference type="Proteomes" id="UP000186112">
    <property type="component" value="Unassembled WGS sequence"/>
</dbReference>
<dbReference type="GO" id="GO:0004540">
    <property type="term" value="F:RNA nuclease activity"/>
    <property type="evidence" value="ECO:0007669"/>
    <property type="project" value="InterPro"/>
</dbReference>
<dbReference type="InterPro" id="IPR012340">
    <property type="entry name" value="NA-bd_OB-fold"/>
</dbReference>
<dbReference type="InterPro" id="IPR019307">
    <property type="entry name" value="RNA-bd_AU-1/RNase_E/G"/>
</dbReference>
<dbReference type="AlphaFoldDB" id="A0A1U7M7N2"/>
<name>A0A1U7M7N2_TISCR</name>
<dbReference type="EMBL" id="LTDM01000009">
    <property type="protein sequence ID" value="OLS03333.1"/>
    <property type="molecule type" value="Genomic_DNA"/>
</dbReference>
<keyword evidence="8" id="KW-1185">Reference proteome</keyword>
<dbReference type="PROSITE" id="PS50126">
    <property type="entry name" value="S1"/>
    <property type="match status" value="1"/>
</dbReference>
<keyword evidence="5" id="KW-0694">RNA-binding</keyword>
<proteinExistence type="predicted"/>
<comment type="caution">
    <text evidence="7">The sequence shown here is derived from an EMBL/GenBank/DDBJ whole genome shotgun (WGS) entry which is preliminary data.</text>
</comment>
<dbReference type="GO" id="GO:0003723">
    <property type="term" value="F:RNA binding"/>
    <property type="evidence" value="ECO:0007669"/>
    <property type="project" value="UniProtKB-KW"/>
</dbReference>
<evidence type="ECO:0000256" key="5">
    <source>
        <dbReference type="ARBA" id="ARBA00022884"/>
    </source>
</evidence>
<evidence type="ECO:0000313" key="8">
    <source>
        <dbReference type="Proteomes" id="UP000186112"/>
    </source>
</evidence>
<dbReference type="PANTHER" id="PTHR30001">
    <property type="entry name" value="RIBONUCLEASE"/>
    <property type="match status" value="1"/>
</dbReference>
<dbReference type="RefSeq" id="WP_075725132.1">
    <property type="nucleotide sequence ID" value="NZ_LTDM01000009.1"/>
</dbReference>
<dbReference type="PANTHER" id="PTHR30001:SF0">
    <property type="entry name" value="RIBONUCLEASE G"/>
    <property type="match status" value="1"/>
</dbReference>
<reference evidence="7 8" key="1">
    <citation type="submission" date="2016-02" db="EMBL/GenBank/DDBJ databases">
        <title>Genome sequence of Tissierella creatinophila DSM 6911.</title>
        <authorList>
            <person name="Poehlein A."/>
            <person name="Daniel R."/>
        </authorList>
    </citation>
    <scope>NUCLEOTIDE SEQUENCE [LARGE SCALE GENOMIC DNA]</scope>
    <source>
        <strain evidence="7 8">DSM 6911</strain>
    </source>
</reference>
<dbReference type="GO" id="GO:0006364">
    <property type="term" value="P:rRNA processing"/>
    <property type="evidence" value="ECO:0007669"/>
    <property type="project" value="TreeGrafter"/>
</dbReference>
<dbReference type="SMART" id="SM00316">
    <property type="entry name" value="S1"/>
    <property type="match status" value="1"/>
</dbReference>
<dbReference type="InterPro" id="IPR003029">
    <property type="entry name" value="S1_domain"/>
</dbReference>
<gene>
    <name evidence="7" type="primary">rng</name>
    <name evidence="7" type="ORF">TICRE_06720</name>
</gene>
<dbReference type="OrthoDB" id="9804278at2"/>
<dbReference type="NCBIfam" id="TIGR00757">
    <property type="entry name" value="RNaseEG"/>
    <property type="match status" value="1"/>
</dbReference>
<dbReference type="Pfam" id="PF10150">
    <property type="entry name" value="RNase_E_G"/>
    <property type="match status" value="1"/>
</dbReference>
<organism evidence="7 8">
    <name type="scientific">Tissierella creatinophila DSM 6911</name>
    <dbReference type="NCBI Taxonomy" id="1123403"/>
    <lineage>
        <taxon>Bacteria</taxon>
        <taxon>Bacillati</taxon>
        <taxon>Bacillota</taxon>
        <taxon>Tissierellia</taxon>
        <taxon>Tissierellales</taxon>
        <taxon>Tissierellaceae</taxon>
        <taxon>Tissierella</taxon>
    </lineage>
</organism>
<evidence type="ECO:0000259" key="6">
    <source>
        <dbReference type="PROSITE" id="PS50126"/>
    </source>
</evidence>
<dbReference type="GO" id="GO:0046872">
    <property type="term" value="F:metal ion binding"/>
    <property type="evidence" value="ECO:0007669"/>
    <property type="project" value="UniProtKB-KW"/>
</dbReference>
<dbReference type="SUPFAM" id="SSF50249">
    <property type="entry name" value="Nucleic acid-binding proteins"/>
    <property type="match status" value="1"/>
</dbReference>
<evidence type="ECO:0000256" key="1">
    <source>
        <dbReference type="ARBA" id="ARBA00001946"/>
    </source>
</evidence>
<dbReference type="EC" id="3.1.26.-" evidence="7"/>
<evidence type="ECO:0000256" key="4">
    <source>
        <dbReference type="ARBA" id="ARBA00022842"/>
    </source>
</evidence>
<dbReference type="CDD" id="cd04453">
    <property type="entry name" value="S1_RNase_E"/>
    <property type="match status" value="1"/>
</dbReference>
<evidence type="ECO:0000313" key="7">
    <source>
        <dbReference type="EMBL" id="OLS03333.1"/>
    </source>
</evidence>
<feature type="domain" description="S1 motif" evidence="6">
    <location>
        <begin position="38"/>
        <end position="117"/>
    </location>
</feature>